<evidence type="ECO:0000313" key="2">
    <source>
        <dbReference type="Proteomes" id="UP001159363"/>
    </source>
</evidence>
<evidence type="ECO:0000313" key="1">
    <source>
        <dbReference type="EMBL" id="KAJ8891316.1"/>
    </source>
</evidence>
<reference evidence="1 2" key="1">
    <citation type="submission" date="2023-02" db="EMBL/GenBank/DDBJ databases">
        <title>LHISI_Scaffold_Assembly.</title>
        <authorList>
            <person name="Stuart O.P."/>
            <person name="Cleave R."/>
            <person name="Magrath M.J.L."/>
            <person name="Mikheyev A.S."/>
        </authorList>
    </citation>
    <scope>NUCLEOTIDE SEQUENCE [LARGE SCALE GENOMIC DNA]</scope>
    <source>
        <strain evidence="1">Daus_M_001</strain>
        <tissue evidence="1">Leg muscle</tissue>
    </source>
</reference>
<organism evidence="1 2">
    <name type="scientific">Dryococelus australis</name>
    <dbReference type="NCBI Taxonomy" id="614101"/>
    <lineage>
        <taxon>Eukaryota</taxon>
        <taxon>Metazoa</taxon>
        <taxon>Ecdysozoa</taxon>
        <taxon>Arthropoda</taxon>
        <taxon>Hexapoda</taxon>
        <taxon>Insecta</taxon>
        <taxon>Pterygota</taxon>
        <taxon>Neoptera</taxon>
        <taxon>Polyneoptera</taxon>
        <taxon>Phasmatodea</taxon>
        <taxon>Verophasmatodea</taxon>
        <taxon>Anareolatae</taxon>
        <taxon>Phasmatidae</taxon>
        <taxon>Eurycanthinae</taxon>
        <taxon>Dryococelus</taxon>
    </lineage>
</organism>
<dbReference type="Proteomes" id="UP001159363">
    <property type="component" value="Chromosome 3"/>
</dbReference>
<accession>A0ABQ9I3V1</accession>
<keyword evidence="2" id="KW-1185">Reference proteome</keyword>
<sequence length="140" mass="15277">MFPTYALLQRFIDLSDVMGVVILNIPESPPMLTGSELASIKLIVQITLELSAEKIPNASKVIGYPSFKRLHFQSLVAPVQAIVDVVKATKTSQEHIASAAAAAATNTSDVWLEHDSAVFINPAEKKNLLMVRYLQNLNST</sequence>
<dbReference type="EMBL" id="JARBHB010000003">
    <property type="protein sequence ID" value="KAJ8891316.1"/>
    <property type="molecule type" value="Genomic_DNA"/>
</dbReference>
<gene>
    <name evidence="1" type="ORF">PR048_010832</name>
</gene>
<proteinExistence type="predicted"/>
<name>A0ABQ9I3V1_9NEOP</name>
<comment type="caution">
    <text evidence="1">The sequence shown here is derived from an EMBL/GenBank/DDBJ whole genome shotgun (WGS) entry which is preliminary data.</text>
</comment>
<protein>
    <submittedName>
        <fullName evidence="1">Uncharacterized protein</fullName>
    </submittedName>
</protein>